<dbReference type="HOGENOM" id="CLU_866472_0_0_1"/>
<gene>
    <name evidence="3" type="primary">TBLA0F00600</name>
    <name evidence="3" type="ORF">TBLA_0F00600</name>
</gene>
<accession>I2H5F3</accession>
<name>I2H5F3_HENB6</name>
<keyword evidence="4" id="KW-1185">Reference proteome</keyword>
<dbReference type="RefSeq" id="XP_004181124.1">
    <property type="nucleotide sequence ID" value="XM_004181076.1"/>
</dbReference>
<evidence type="ECO:0000256" key="1">
    <source>
        <dbReference type="SAM" id="MobiDB-lite"/>
    </source>
</evidence>
<keyword evidence="2" id="KW-0812">Transmembrane</keyword>
<feature type="compositionally biased region" description="Polar residues" evidence="1">
    <location>
        <begin position="308"/>
        <end position="321"/>
    </location>
</feature>
<organism evidence="3 4">
    <name type="scientific">Henningerozyma blattae (strain ATCC 34711 / CBS 6284 / DSM 70876 / NBRC 10599 / NRRL Y-10934 / UCD 77-7)</name>
    <name type="common">Yeast</name>
    <name type="synonym">Tetrapisispora blattae</name>
    <dbReference type="NCBI Taxonomy" id="1071380"/>
    <lineage>
        <taxon>Eukaryota</taxon>
        <taxon>Fungi</taxon>
        <taxon>Dikarya</taxon>
        <taxon>Ascomycota</taxon>
        <taxon>Saccharomycotina</taxon>
        <taxon>Saccharomycetes</taxon>
        <taxon>Saccharomycetales</taxon>
        <taxon>Saccharomycetaceae</taxon>
        <taxon>Henningerozyma</taxon>
    </lineage>
</organism>
<protein>
    <submittedName>
        <fullName evidence="3">Uncharacterized protein</fullName>
    </submittedName>
</protein>
<keyword evidence="2" id="KW-1133">Transmembrane helix</keyword>
<dbReference type="EMBL" id="HE806321">
    <property type="protein sequence ID" value="CCH61605.1"/>
    <property type="molecule type" value="Genomic_DNA"/>
</dbReference>
<evidence type="ECO:0000313" key="3">
    <source>
        <dbReference type="EMBL" id="CCH61605.1"/>
    </source>
</evidence>
<keyword evidence="2" id="KW-0472">Membrane</keyword>
<reference evidence="3 4" key="1">
    <citation type="journal article" date="2011" name="Proc. Natl. Acad. Sci. U.S.A.">
        <title>Evolutionary erosion of yeast sex chromosomes by mating-type switching accidents.</title>
        <authorList>
            <person name="Gordon J.L."/>
            <person name="Armisen D."/>
            <person name="Proux-Wera E."/>
            <person name="Oheigeartaigh S.S."/>
            <person name="Byrne K.P."/>
            <person name="Wolfe K.H."/>
        </authorList>
    </citation>
    <scope>NUCLEOTIDE SEQUENCE [LARGE SCALE GENOMIC DNA]</scope>
    <source>
        <strain evidence="4">ATCC 34711 / CBS 6284 / DSM 70876 / NBRC 10599 / NRRL Y-10934 / UCD 77-7</strain>
    </source>
</reference>
<feature type="transmembrane region" description="Helical" evidence="2">
    <location>
        <begin position="57"/>
        <end position="78"/>
    </location>
</feature>
<dbReference type="GeneID" id="14496713"/>
<proteinExistence type="predicted"/>
<dbReference type="KEGG" id="tbl:TBLA_0F00600"/>
<feature type="compositionally biased region" description="Low complexity" evidence="1">
    <location>
        <begin position="293"/>
        <end position="307"/>
    </location>
</feature>
<evidence type="ECO:0000313" key="4">
    <source>
        <dbReference type="Proteomes" id="UP000002866"/>
    </source>
</evidence>
<dbReference type="Proteomes" id="UP000002866">
    <property type="component" value="Chromosome 6"/>
</dbReference>
<dbReference type="AlphaFoldDB" id="I2H5F3"/>
<feature type="region of interest" description="Disordered" evidence="1">
    <location>
        <begin position="291"/>
        <end position="321"/>
    </location>
</feature>
<sequence length="321" mass="36615">MEDISPILDIQNNQDLYFKLDENKFLSICDMYDHCEATRFILQENGKLVNKPMESKNLIIIGGIFGGLIGLLLLPFIISYTFWFLTRAILILISILKSIYSGDFCKTLKKYRDTMMGKREPDNSNTASDMPHMINCISNFLPKSNSNRTRINSIHERQQCNRLASSLETLPRYERRYFTTNNLLPHESQDQFDLPSYHTSYYLNAPLTQERTMNEENSNHSNNSDNRGIIQLPPKAVTIQNSRFLTEHPIYNDNLPSIQKSEGQILKNSVKDEDNVSVKDGVNVSVKYDEYGSNSDSIESSSGCSSSCHTVNSNSLSNSYD</sequence>
<dbReference type="InParanoid" id="I2H5F3"/>
<evidence type="ECO:0000256" key="2">
    <source>
        <dbReference type="SAM" id="Phobius"/>
    </source>
</evidence>
<feature type="transmembrane region" description="Helical" evidence="2">
    <location>
        <begin position="84"/>
        <end position="102"/>
    </location>
</feature>